<dbReference type="STRING" id="1836467.BTR34_17250"/>
<proteinExistence type="inferred from homology"/>
<feature type="transmembrane region" description="Helical" evidence="7">
    <location>
        <begin position="39"/>
        <end position="57"/>
    </location>
</feature>
<evidence type="ECO:0000256" key="5">
    <source>
        <dbReference type="ARBA" id="ARBA00022989"/>
    </source>
</evidence>
<reference evidence="9" key="1">
    <citation type="submission" date="2016-06" db="EMBL/GenBank/DDBJ databases">
        <authorList>
            <person name="Zhan P."/>
        </authorList>
    </citation>
    <scope>NUCLEOTIDE SEQUENCE [LARGE SCALE GENOMIC DNA]</scope>
    <source>
        <strain evidence="9">T28</strain>
    </source>
</reference>
<feature type="transmembrane region" description="Helical" evidence="7">
    <location>
        <begin position="138"/>
        <end position="158"/>
    </location>
</feature>
<name>A0A1B7Z8I8_9FLAO</name>
<feature type="transmembrane region" description="Helical" evidence="7">
    <location>
        <begin position="300"/>
        <end position="321"/>
    </location>
</feature>
<keyword evidence="5 7" id="KW-1133">Transmembrane helix</keyword>
<keyword evidence="3" id="KW-1003">Cell membrane</keyword>
<dbReference type="Pfam" id="PF03773">
    <property type="entry name" value="ArsP_1"/>
    <property type="match status" value="1"/>
</dbReference>
<dbReference type="Proteomes" id="UP000092164">
    <property type="component" value="Unassembled WGS sequence"/>
</dbReference>
<dbReference type="InterPro" id="IPR005524">
    <property type="entry name" value="DUF318"/>
</dbReference>
<evidence type="ECO:0000313" key="8">
    <source>
        <dbReference type="EMBL" id="OBR39027.1"/>
    </source>
</evidence>
<keyword evidence="9" id="KW-1185">Reference proteome</keyword>
<feature type="transmembrane region" description="Helical" evidence="7">
    <location>
        <begin position="77"/>
        <end position="101"/>
    </location>
</feature>
<dbReference type="PANTHER" id="PTHR42775:SF1">
    <property type="entry name" value="PERMEASE RV2963-RELATED"/>
    <property type="match status" value="1"/>
</dbReference>
<feature type="transmembrane region" description="Helical" evidence="7">
    <location>
        <begin position="207"/>
        <end position="225"/>
    </location>
</feature>
<evidence type="ECO:0000256" key="4">
    <source>
        <dbReference type="ARBA" id="ARBA00022692"/>
    </source>
</evidence>
<dbReference type="OrthoDB" id="9777774at2"/>
<evidence type="ECO:0000256" key="6">
    <source>
        <dbReference type="ARBA" id="ARBA00023136"/>
    </source>
</evidence>
<dbReference type="RefSeq" id="WP_068484849.1">
    <property type="nucleotide sequence ID" value="NZ_CP018760.1"/>
</dbReference>
<sequence length="325" mass="36049">MFNWVQNIADWFVYDLLSLNKGQHLAEALNFFIYDTTKILILLFVVIFFMGIVNSYFPIDKVKNYLSSKKLYGLEYFMASLFGVVTPFCSCSSVPLFIGFVKGGIPLGVTFSFLITSPLVNEVAIGLFVGLFGIETTIIYVISGILLGTISGVILKYLKLEKYLTPWVKEVLATAQRDQDTFLIEKQTLKQRLPIIWSEVIKILKGIIPYVIVGIAIGGLMHGYIPEGFFEQYMAKDNLFAVPIATILAIPMYSNASGILPVVQVLVAKGIPLGTAIAFMMGVVGLSLPEALLLKKVMTIKLITIFFSVVTLCIIISGYLFNFIL</sequence>
<dbReference type="AlphaFoldDB" id="A0A1B7Z8I8"/>
<evidence type="ECO:0000256" key="3">
    <source>
        <dbReference type="ARBA" id="ARBA00022475"/>
    </source>
</evidence>
<dbReference type="PANTHER" id="PTHR42775">
    <property type="entry name" value="PERMEASE RV2963-RELATED"/>
    <property type="match status" value="1"/>
</dbReference>
<evidence type="ECO:0000313" key="9">
    <source>
        <dbReference type="Proteomes" id="UP000092164"/>
    </source>
</evidence>
<keyword evidence="6 7" id="KW-0472">Membrane</keyword>
<dbReference type="InterPro" id="IPR053166">
    <property type="entry name" value="UPF0718_permease"/>
</dbReference>
<protein>
    <submittedName>
        <fullName evidence="8">Permease</fullName>
    </submittedName>
</protein>
<comment type="similarity">
    <text evidence="2">Belongs to the UPF0718 family.</text>
</comment>
<feature type="transmembrane region" description="Helical" evidence="7">
    <location>
        <begin position="237"/>
        <end position="254"/>
    </location>
</feature>
<evidence type="ECO:0000256" key="2">
    <source>
        <dbReference type="ARBA" id="ARBA00006386"/>
    </source>
</evidence>
<comment type="caution">
    <text evidence="8">The sequence shown here is derived from an EMBL/GenBank/DDBJ whole genome shotgun (WGS) entry which is preliminary data.</text>
</comment>
<comment type="subcellular location">
    <subcellularLocation>
        <location evidence="1">Cell membrane</location>
        <topology evidence="1">Multi-pass membrane protein</topology>
    </subcellularLocation>
</comment>
<keyword evidence="4 7" id="KW-0812">Transmembrane</keyword>
<evidence type="ECO:0000256" key="1">
    <source>
        <dbReference type="ARBA" id="ARBA00004651"/>
    </source>
</evidence>
<organism evidence="8 9">
    <name type="scientific">Maribacter hydrothermalis</name>
    <dbReference type="NCBI Taxonomy" id="1836467"/>
    <lineage>
        <taxon>Bacteria</taxon>
        <taxon>Pseudomonadati</taxon>
        <taxon>Bacteroidota</taxon>
        <taxon>Flavobacteriia</taxon>
        <taxon>Flavobacteriales</taxon>
        <taxon>Flavobacteriaceae</taxon>
        <taxon>Maribacter</taxon>
    </lineage>
</organism>
<gene>
    <name evidence="8" type="ORF">A9200_05025</name>
</gene>
<feature type="transmembrane region" description="Helical" evidence="7">
    <location>
        <begin position="266"/>
        <end position="288"/>
    </location>
</feature>
<dbReference type="EMBL" id="LZFP01000012">
    <property type="protein sequence ID" value="OBR39027.1"/>
    <property type="molecule type" value="Genomic_DNA"/>
</dbReference>
<evidence type="ECO:0000256" key="7">
    <source>
        <dbReference type="SAM" id="Phobius"/>
    </source>
</evidence>
<accession>A0A1B7Z8I8</accession>
<dbReference type="GO" id="GO:0005886">
    <property type="term" value="C:plasma membrane"/>
    <property type="evidence" value="ECO:0007669"/>
    <property type="project" value="UniProtKB-SubCell"/>
</dbReference>
<feature type="transmembrane region" description="Helical" evidence="7">
    <location>
        <begin position="107"/>
        <end position="131"/>
    </location>
</feature>
<dbReference type="KEGG" id="mart:BTR34_17250"/>